<evidence type="ECO:0000313" key="3">
    <source>
        <dbReference type="Proteomes" id="UP000325606"/>
    </source>
</evidence>
<evidence type="ECO:0000256" key="1">
    <source>
        <dbReference type="ARBA" id="ARBA00044755"/>
    </source>
</evidence>
<dbReference type="Pfam" id="PF04519">
    <property type="entry name" value="Bactofilin"/>
    <property type="match status" value="1"/>
</dbReference>
<dbReference type="PANTHER" id="PTHR35024:SF4">
    <property type="entry name" value="POLYMER-FORMING CYTOSKELETAL PROTEIN"/>
    <property type="match status" value="1"/>
</dbReference>
<keyword evidence="3" id="KW-1185">Reference proteome</keyword>
<dbReference type="KEGG" id="nik:F5I99_06150"/>
<reference evidence="2 3" key="1">
    <citation type="submission" date="2019-09" db="EMBL/GenBank/DDBJ databases">
        <title>Nitrincola iocasae sp. nov., a bacterium isolated from the sediment collected at a cold seep field in South China Sea.</title>
        <authorList>
            <person name="Zhang H."/>
            <person name="Wang H."/>
            <person name="Li C."/>
        </authorList>
    </citation>
    <scope>NUCLEOTIDE SEQUENCE [LARGE SCALE GENOMIC DNA]</scope>
    <source>
        <strain evidence="2 3">KXZD1103</strain>
    </source>
</reference>
<dbReference type="InterPro" id="IPR007607">
    <property type="entry name" value="BacA/B"/>
</dbReference>
<dbReference type="PANTHER" id="PTHR35024">
    <property type="entry name" value="HYPOTHETICAL CYTOSOLIC PROTEIN"/>
    <property type="match status" value="1"/>
</dbReference>
<gene>
    <name evidence="2" type="ORF">F5I99_06150</name>
</gene>
<organism evidence="2 3">
    <name type="scientific">Nitrincola iocasae</name>
    <dbReference type="NCBI Taxonomy" id="2614693"/>
    <lineage>
        <taxon>Bacteria</taxon>
        <taxon>Pseudomonadati</taxon>
        <taxon>Pseudomonadota</taxon>
        <taxon>Gammaproteobacteria</taxon>
        <taxon>Oceanospirillales</taxon>
        <taxon>Oceanospirillaceae</taxon>
        <taxon>Nitrincola</taxon>
    </lineage>
</organism>
<name>A0A5J6LJ06_9GAMM</name>
<sequence>MARGNRFSGDTRISGKMHVDGTFEGHIVAEDDVSIGIYGLITGRVRGTKIFVSGKLEGDVICDHLFIESGGQVNARVCCADMKVDQGGVFVGERSLPEPTLGIHSIDISEAEQYAEHNDIFASLPERITLSKKVK</sequence>
<dbReference type="AlphaFoldDB" id="A0A5J6LJ06"/>
<dbReference type="EMBL" id="CP044222">
    <property type="protein sequence ID" value="QEW08514.1"/>
    <property type="molecule type" value="Genomic_DNA"/>
</dbReference>
<comment type="similarity">
    <text evidence="1">Belongs to the bactofilin family.</text>
</comment>
<dbReference type="Proteomes" id="UP000325606">
    <property type="component" value="Chromosome"/>
</dbReference>
<accession>A0A5J6LJ06</accession>
<evidence type="ECO:0000313" key="2">
    <source>
        <dbReference type="EMBL" id="QEW08514.1"/>
    </source>
</evidence>
<protein>
    <submittedName>
        <fullName evidence="2">Polymer-forming cytoskeletal protein</fullName>
    </submittedName>
</protein>
<proteinExistence type="inferred from homology"/>